<dbReference type="InterPro" id="IPR003280">
    <property type="entry name" value="2pore_dom_K_chnl"/>
</dbReference>
<feature type="domain" description="Potassium channel" evidence="11">
    <location>
        <begin position="247"/>
        <end position="317"/>
    </location>
</feature>
<keyword evidence="5 10" id="KW-1133">Transmembrane helix</keyword>
<evidence type="ECO:0000256" key="7">
    <source>
        <dbReference type="ARBA" id="ARBA00023136"/>
    </source>
</evidence>
<keyword evidence="4 10" id="KW-0812">Transmembrane</keyword>
<feature type="transmembrane region" description="Helical" evidence="10">
    <location>
        <begin position="239"/>
        <end position="260"/>
    </location>
</feature>
<dbReference type="PRINTS" id="PR01333">
    <property type="entry name" value="2POREKCHANEL"/>
</dbReference>
<keyword evidence="3" id="KW-0813">Transport</keyword>
<feature type="region of interest" description="Disordered" evidence="9">
    <location>
        <begin position="324"/>
        <end position="354"/>
    </location>
</feature>
<dbReference type="SUPFAM" id="SSF81324">
    <property type="entry name" value="Voltage-gated potassium channels"/>
    <property type="match status" value="2"/>
</dbReference>
<dbReference type="GO" id="GO:0015271">
    <property type="term" value="F:outward rectifier potassium channel activity"/>
    <property type="evidence" value="ECO:0007669"/>
    <property type="project" value="TreeGrafter"/>
</dbReference>
<dbReference type="AlphaFoldDB" id="A0A7S0RUK7"/>
<dbReference type="GO" id="GO:0030322">
    <property type="term" value="P:stabilization of membrane potential"/>
    <property type="evidence" value="ECO:0007669"/>
    <property type="project" value="TreeGrafter"/>
</dbReference>
<evidence type="ECO:0000256" key="10">
    <source>
        <dbReference type="SAM" id="Phobius"/>
    </source>
</evidence>
<protein>
    <recommendedName>
        <fullName evidence="11">Potassium channel domain-containing protein</fullName>
    </recommendedName>
</protein>
<name>A0A7S0RUK7_9CHLO</name>
<dbReference type="Pfam" id="PF07885">
    <property type="entry name" value="Ion_trans_2"/>
    <property type="match status" value="2"/>
</dbReference>
<accession>A0A7S0RUK7</accession>
<evidence type="ECO:0000256" key="4">
    <source>
        <dbReference type="ARBA" id="ARBA00022692"/>
    </source>
</evidence>
<keyword evidence="8" id="KW-0407">Ion channel</keyword>
<feature type="transmembrane region" description="Helical" evidence="10">
    <location>
        <begin position="157"/>
        <end position="180"/>
    </location>
</feature>
<organism evidence="12">
    <name type="scientific">Pyramimonas obovata</name>
    <dbReference type="NCBI Taxonomy" id="1411642"/>
    <lineage>
        <taxon>Eukaryota</taxon>
        <taxon>Viridiplantae</taxon>
        <taxon>Chlorophyta</taxon>
        <taxon>Pyramimonadophyceae</taxon>
        <taxon>Pyramimonadales</taxon>
        <taxon>Pyramimonadaceae</taxon>
        <taxon>Pyramimonas</taxon>
        <taxon>Pyramimonas incertae sedis</taxon>
    </lineage>
</organism>
<dbReference type="GO" id="GO:0005886">
    <property type="term" value="C:plasma membrane"/>
    <property type="evidence" value="ECO:0007669"/>
    <property type="project" value="TreeGrafter"/>
</dbReference>
<dbReference type="EMBL" id="HBFA01036918">
    <property type="protein sequence ID" value="CAD8688081.1"/>
    <property type="molecule type" value="Transcribed_RNA"/>
</dbReference>
<keyword evidence="7 10" id="KW-0472">Membrane</keyword>
<dbReference type="Gene3D" id="1.10.287.70">
    <property type="match status" value="2"/>
</dbReference>
<dbReference type="GO" id="GO:0022841">
    <property type="term" value="F:potassium ion leak channel activity"/>
    <property type="evidence" value="ECO:0007669"/>
    <property type="project" value="TreeGrafter"/>
</dbReference>
<gene>
    <name evidence="12" type="ORF">POBO1169_LOCUS18468</name>
</gene>
<sequence length="438" mass="49349">MLLMDKSQGRKTRGGQTPEAYAALLEKALRITEERDSLLSQIAYLHEELNREYTAPANLTFLLEENDGEVEDQEPPKQSRVRQKWNALSGPAQSMIRGLFVVLIYYGIVVCMFYTNDDAWSGVINERIIDAMYFASVTVSTVGYGDILPTDDQSRTVTLILIMVGLFFVMHEINSVILVMRSKLISNEKRLLKAIMNKMRSRRQFVEKMASSSRFRRGYLHSKHMCNDFMESHSQLTSFVGYTGFLWINIFITTFVFYVIEDNPFLDALYGSICTVSTVGYGDISFTKPGSRLFAVWWLLVTPVNTIYALNGISNVFYKEVSSSASSSDSSGTPVKKRPSPANSANNMNLEANHTFVPTPTPLPLFSQGPEEPKCEDDLFHLMRKWGDMELTEREMCNRLETLLSEVGAMVAQGHNKDQSRDTGPQSGGLTDVEAFKA</sequence>
<evidence type="ECO:0000256" key="2">
    <source>
        <dbReference type="ARBA" id="ARBA00010159"/>
    </source>
</evidence>
<dbReference type="PANTHER" id="PTHR11003:SF291">
    <property type="entry name" value="IP11374P"/>
    <property type="match status" value="1"/>
</dbReference>
<feature type="region of interest" description="Disordered" evidence="9">
    <location>
        <begin position="414"/>
        <end position="438"/>
    </location>
</feature>
<comment type="similarity">
    <text evidence="2">Belongs to the two pore domain potassium channel (TC 1.A.1.7) family.</text>
</comment>
<evidence type="ECO:0000256" key="8">
    <source>
        <dbReference type="ARBA" id="ARBA00023303"/>
    </source>
</evidence>
<proteinExistence type="inferred from homology"/>
<keyword evidence="6" id="KW-0406">Ion transport</keyword>
<feature type="transmembrane region" description="Helical" evidence="10">
    <location>
        <begin position="295"/>
        <end position="318"/>
    </location>
</feature>
<evidence type="ECO:0000313" key="12">
    <source>
        <dbReference type="EMBL" id="CAD8688081.1"/>
    </source>
</evidence>
<evidence type="ECO:0000256" key="9">
    <source>
        <dbReference type="SAM" id="MobiDB-lite"/>
    </source>
</evidence>
<dbReference type="GO" id="GO:0005774">
    <property type="term" value="C:vacuolar membrane"/>
    <property type="evidence" value="ECO:0007669"/>
    <property type="project" value="UniProtKB-ARBA"/>
</dbReference>
<feature type="transmembrane region" description="Helical" evidence="10">
    <location>
        <begin position="94"/>
        <end position="115"/>
    </location>
</feature>
<evidence type="ECO:0000256" key="1">
    <source>
        <dbReference type="ARBA" id="ARBA00004141"/>
    </source>
</evidence>
<dbReference type="InterPro" id="IPR013099">
    <property type="entry name" value="K_chnl_dom"/>
</dbReference>
<feature type="compositionally biased region" description="Polar residues" evidence="9">
    <location>
        <begin position="341"/>
        <end position="352"/>
    </location>
</feature>
<comment type="subcellular location">
    <subcellularLocation>
        <location evidence="1">Membrane</location>
        <topology evidence="1">Multi-pass membrane protein</topology>
    </subcellularLocation>
</comment>
<evidence type="ECO:0000259" key="11">
    <source>
        <dbReference type="Pfam" id="PF07885"/>
    </source>
</evidence>
<feature type="domain" description="Potassium channel" evidence="11">
    <location>
        <begin position="103"/>
        <end position="174"/>
    </location>
</feature>
<evidence type="ECO:0000256" key="5">
    <source>
        <dbReference type="ARBA" id="ARBA00022989"/>
    </source>
</evidence>
<evidence type="ECO:0000256" key="3">
    <source>
        <dbReference type="ARBA" id="ARBA00022448"/>
    </source>
</evidence>
<reference evidence="12" key="1">
    <citation type="submission" date="2021-01" db="EMBL/GenBank/DDBJ databases">
        <authorList>
            <person name="Corre E."/>
            <person name="Pelletier E."/>
            <person name="Niang G."/>
            <person name="Scheremetjew M."/>
            <person name="Finn R."/>
            <person name="Kale V."/>
            <person name="Holt S."/>
            <person name="Cochrane G."/>
            <person name="Meng A."/>
            <person name="Brown T."/>
            <person name="Cohen L."/>
        </authorList>
    </citation>
    <scope>NUCLEOTIDE SEQUENCE</scope>
    <source>
        <strain evidence="12">CCMP722</strain>
    </source>
</reference>
<dbReference type="PANTHER" id="PTHR11003">
    <property type="entry name" value="POTASSIUM CHANNEL, SUBFAMILY K"/>
    <property type="match status" value="1"/>
</dbReference>
<evidence type="ECO:0000256" key="6">
    <source>
        <dbReference type="ARBA" id="ARBA00023065"/>
    </source>
</evidence>